<protein>
    <submittedName>
        <fullName evidence="2">Uncharacterized protein</fullName>
    </submittedName>
</protein>
<keyword evidence="3" id="KW-1185">Reference proteome</keyword>
<feature type="compositionally biased region" description="Acidic residues" evidence="1">
    <location>
        <begin position="236"/>
        <end position="249"/>
    </location>
</feature>
<feature type="region of interest" description="Disordered" evidence="1">
    <location>
        <begin position="191"/>
        <end position="315"/>
    </location>
</feature>
<reference evidence="2 3" key="1">
    <citation type="submission" date="2023-08" db="EMBL/GenBank/DDBJ databases">
        <title>Black Yeasts Isolated from many extreme environments.</title>
        <authorList>
            <person name="Coleine C."/>
            <person name="Stajich J.E."/>
            <person name="Selbmann L."/>
        </authorList>
    </citation>
    <scope>NUCLEOTIDE SEQUENCE [LARGE SCALE GENOMIC DNA]</scope>
    <source>
        <strain evidence="2 3">CCFEE 5885</strain>
    </source>
</reference>
<evidence type="ECO:0000256" key="1">
    <source>
        <dbReference type="SAM" id="MobiDB-lite"/>
    </source>
</evidence>
<feature type="compositionally biased region" description="Low complexity" evidence="1">
    <location>
        <begin position="197"/>
        <end position="213"/>
    </location>
</feature>
<proteinExistence type="predicted"/>
<evidence type="ECO:0000313" key="3">
    <source>
        <dbReference type="Proteomes" id="UP001345013"/>
    </source>
</evidence>
<accession>A0ABR0K554</accession>
<feature type="region of interest" description="Disordered" evidence="1">
    <location>
        <begin position="104"/>
        <end position="128"/>
    </location>
</feature>
<dbReference type="EMBL" id="JAVRRG010000094">
    <property type="protein sequence ID" value="KAK5087279.1"/>
    <property type="molecule type" value="Genomic_DNA"/>
</dbReference>
<feature type="compositionally biased region" description="Basic and acidic residues" evidence="1">
    <location>
        <begin position="225"/>
        <end position="235"/>
    </location>
</feature>
<comment type="caution">
    <text evidence="2">The sequence shown here is derived from an EMBL/GenBank/DDBJ whole genome shotgun (WGS) entry which is preliminary data.</text>
</comment>
<dbReference type="Proteomes" id="UP001345013">
    <property type="component" value="Unassembled WGS sequence"/>
</dbReference>
<sequence length="416" mass="46573">MPKAKSLRDLFREIGIERSNDQKTIKDQILEYLDKTCGSREQAVHLKRKGLSNLMDRFLNTRPGRHHFLRDKSNDEWLHICSRDEVVEALTDILIKWFPGLKRKSSKTKAGSGSSLEPKPADPEVAMPPRRMSVVEMEAEQAIEDNVDEEEELPDLSEILATPSKVCPRDTEEATVSPESVVLDTVLEERPARCHPSVRSHSQPASSPSAAIAMTGSSGTKRKHQETIKVELDHGEETEDETDEEDFDEPIQSVSGNNKRGRIDRSPTLCQPPSTSKPKGKKEGSTGMSAPSPRSPHLASPSSVEDPNQPSITPYHINIPTDLFTRASSQDRAYWPALISHMIRDRQHASQTRLDAERNELHEGDCRVVNTVSRVLQDLHDDFVVIKMVAEGRRREYEDDVRRMGLDGTGATAGRP</sequence>
<name>A0ABR0K554_9EURO</name>
<feature type="compositionally biased region" description="Polar residues" evidence="1">
    <location>
        <begin position="268"/>
        <end position="277"/>
    </location>
</feature>
<evidence type="ECO:0000313" key="2">
    <source>
        <dbReference type="EMBL" id="KAK5087279.1"/>
    </source>
</evidence>
<feature type="compositionally biased region" description="Polar residues" evidence="1">
    <location>
        <begin position="300"/>
        <end position="312"/>
    </location>
</feature>
<gene>
    <name evidence="2" type="ORF">LTR24_006874</name>
</gene>
<organism evidence="2 3">
    <name type="scientific">Lithohypha guttulata</name>
    <dbReference type="NCBI Taxonomy" id="1690604"/>
    <lineage>
        <taxon>Eukaryota</taxon>
        <taxon>Fungi</taxon>
        <taxon>Dikarya</taxon>
        <taxon>Ascomycota</taxon>
        <taxon>Pezizomycotina</taxon>
        <taxon>Eurotiomycetes</taxon>
        <taxon>Chaetothyriomycetidae</taxon>
        <taxon>Chaetothyriales</taxon>
        <taxon>Trichomeriaceae</taxon>
        <taxon>Lithohypha</taxon>
    </lineage>
</organism>